<feature type="compositionally biased region" description="Polar residues" evidence="1">
    <location>
        <begin position="102"/>
        <end position="113"/>
    </location>
</feature>
<accession>A0A9D4RTA9</accession>
<evidence type="ECO:0000313" key="3">
    <source>
        <dbReference type="Proteomes" id="UP000828390"/>
    </source>
</evidence>
<organism evidence="2 3">
    <name type="scientific">Dreissena polymorpha</name>
    <name type="common">Zebra mussel</name>
    <name type="synonym">Mytilus polymorpha</name>
    <dbReference type="NCBI Taxonomy" id="45954"/>
    <lineage>
        <taxon>Eukaryota</taxon>
        <taxon>Metazoa</taxon>
        <taxon>Spiralia</taxon>
        <taxon>Lophotrochozoa</taxon>
        <taxon>Mollusca</taxon>
        <taxon>Bivalvia</taxon>
        <taxon>Autobranchia</taxon>
        <taxon>Heteroconchia</taxon>
        <taxon>Euheterodonta</taxon>
        <taxon>Imparidentia</taxon>
        <taxon>Neoheterodontei</taxon>
        <taxon>Myida</taxon>
        <taxon>Dreissenoidea</taxon>
        <taxon>Dreissenidae</taxon>
        <taxon>Dreissena</taxon>
    </lineage>
</organism>
<dbReference type="EMBL" id="JAIWYP010000001">
    <property type="protein sequence ID" value="KAH3878010.1"/>
    <property type="molecule type" value="Genomic_DNA"/>
</dbReference>
<reference evidence="2" key="2">
    <citation type="submission" date="2020-11" db="EMBL/GenBank/DDBJ databases">
        <authorList>
            <person name="McCartney M.A."/>
            <person name="Auch B."/>
            <person name="Kono T."/>
            <person name="Mallez S."/>
            <person name="Becker A."/>
            <person name="Gohl D.M."/>
            <person name="Silverstein K.A.T."/>
            <person name="Koren S."/>
            <person name="Bechman K.B."/>
            <person name="Herman A."/>
            <person name="Abrahante J.E."/>
            <person name="Garbe J."/>
        </authorList>
    </citation>
    <scope>NUCLEOTIDE SEQUENCE</scope>
    <source>
        <strain evidence="2">Duluth1</strain>
        <tissue evidence="2">Whole animal</tissue>
    </source>
</reference>
<dbReference type="Proteomes" id="UP000828390">
    <property type="component" value="Unassembled WGS sequence"/>
</dbReference>
<proteinExistence type="predicted"/>
<protein>
    <submittedName>
        <fullName evidence="2">Uncharacterized protein</fullName>
    </submittedName>
</protein>
<feature type="region of interest" description="Disordered" evidence="1">
    <location>
        <begin position="23"/>
        <end position="47"/>
    </location>
</feature>
<comment type="caution">
    <text evidence="2">The sequence shown here is derived from an EMBL/GenBank/DDBJ whole genome shotgun (WGS) entry which is preliminary data.</text>
</comment>
<sequence>MIRGGPDMSNTLELQSPIFAEQASKRHKEANSPLKTSSRLNSVLENSPLRFSKNSTVLEMKDGQPQFRIKVAQQKSPVTKGLKSTTPVQNQQTSPTPELKQQKSSTSGLLQWR</sequence>
<name>A0A9D4RTA9_DREPO</name>
<evidence type="ECO:0000256" key="1">
    <source>
        <dbReference type="SAM" id="MobiDB-lite"/>
    </source>
</evidence>
<gene>
    <name evidence="2" type="ORF">DPMN_001890</name>
</gene>
<keyword evidence="3" id="KW-1185">Reference proteome</keyword>
<evidence type="ECO:0000313" key="2">
    <source>
        <dbReference type="EMBL" id="KAH3878010.1"/>
    </source>
</evidence>
<feature type="compositionally biased region" description="Polar residues" evidence="1">
    <location>
        <begin position="33"/>
        <end position="45"/>
    </location>
</feature>
<reference evidence="2" key="1">
    <citation type="journal article" date="2019" name="bioRxiv">
        <title>The Genome of the Zebra Mussel, Dreissena polymorpha: A Resource for Invasive Species Research.</title>
        <authorList>
            <person name="McCartney M.A."/>
            <person name="Auch B."/>
            <person name="Kono T."/>
            <person name="Mallez S."/>
            <person name="Zhang Y."/>
            <person name="Obille A."/>
            <person name="Becker A."/>
            <person name="Abrahante J.E."/>
            <person name="Garbe J."/>
            <person name="Badalamenti J.P."/>
            <person name="Herman A."/>
            <person name="Mangelson H."/>
            <person name="Liachko I."/>
            <person name="Sullivan S."/>
            <person name="Sone E.D."/>
            <person name="Koren S."/>
            <person name="Silverstein K.A.T."/>
            <person name="Beckman K.B."/>
            <person name="Gohl D.M."/>
        </authorList>
    </citation>
    <scope>NUCLEOTIDE SEQUENCE</scope>
    <source>
        <strain evidence="2">Duluth1</strain>
        <tissue evidence="2">Whole animal</tissue>
    </source>
</reference>
<feature type="region of interest" description="Disordered" evidence="1">
    <location>
        <begin position="73"/>
        <end position="113"/>
    </location>
</feature>
<feature type="compositionally biased region" description="Polar residues" evidence="1">
    <location>
        <begin position="73"/>
        <end position="96"/>
    </location>
</feature>
<dbReference type="AlphaFoldDB" id="A0A9D4RTA9"/>